<dbReference type="InterPro" id="IPR036188">
    <property type="entry name" value="FAD/NAD-bd_sf"/>
</dbReference>
<dbReference type="OrthoDB" id="269227at2759"/>
<dbReference type="InterPro" id="IPR007867">
    <property type="entry name" value="GMC_OxRtase_C"/>
</dbReference>
<dbReference type="PIRSF" id="PIRSF000137">
    <property type="entry name" value="Alcohol_oxidase"/>
    <property type="match status" value="1"/>
</dbReference>
<dbReference type="GO" id="GO:0016614">
    <property type="term" value="F:oxidoreductase activity, acting on CH-OH group of donors"/>
    <property type="evidence" value="ECO:0007669"/>
    <property type="project" value="InterPro"/>
</dbReference>
<dbReference type="FunCoup" id="A0A2R6PVC3">
    <property type="interactions" value="813"/>
</dbReference>
<keyword evidence="4 8" id="KW-0732">Signal</keyword>
<feature type="disulfide bond" evidence="7">
    <location>
        <begin position="462"/>
        <end position="518"/>
    </location>
</feature>
<evidence type="ECO:0000256" key="4">
    <source>
        <dbReference type="ARBA" id="ARBA00022729"/>
    </source>
</evidence>
<gene>
    <name evidence="10" type="ORF">CEY00_Acc26968</name>
</gene>
<feature type="binding site" evidence="6">
    <location>
        <begin position="89"/>
        <end position="90"/>
    </location>
    <ligand>
        <name>FAD</name>
        <dbReference type="ChEBI" id="CHEBI:57692"/>
    </ligand>
</feature>
<proteinExistence type="inferred from homology"/>
<accession>A0A2R6PVC3</accession>
<reference evidence="11" key="2">
    <citation type="journal article" date="2018" name="BMC Genomics">
        <title>A manually annotated Actinidia chinensis var. chinensis (kiwifruit) genome highlights the challenges associated with draft genomes and gene prediction in plants.</title>
        <authorList>
            <person name="Pilkington S.M."/>
            <person name="Crowhurst R."/>
            <person name="Hilario E."/>
            <person name="Nardozza S."/>
            <person name="Fraser L."/>
            <person name="Peng Y."/>
            <person name="Gunaseelan K."/>
            <person name="Simpson R."/>
            <person name="Tahir J."/>
            <person name="Deroles S.C."/>
            <person name="Templeton K."/>
            <person name="Luo Z."/>
            <person name="Davy M."/>
            <person name="Cheng C."/>
            <person name="McNeilage M."/>
            <person name="Scaglione D."/>
            <person name="Liu Y."/>
            <person name="Zhang Q."/>
            <person name="Datson P."/>
            <person name="De Silva N."/>
            <person name="Gardiner S.E."/>
            <person name="Bassett H."/>
            <person name="Chagne D."/>
            <person name="McCallum J."/>
            <person name="Dzierzon H."/>
            <person name="Deng C."/>
            <person name="Wang Y.Y."/>
            <person name="Barron L."/>
            <person name="Manako K."/>
            <person name="Bowen J."/>
            <person name="Foster T.M."/>
            <person name="Erridge Z.A."/>
            <person name="Tiffin H."/>
            <person name="Waite C.N."/>
            <person name="Davies K.M."/>
            <person name="Grierson E.P."/>
            <person name="Laing W.A."/>
            <person name="Kirk R."/>
            <person name="Chen X."/>
            <person name="Wood M."/>
            <person name="Montefiori M."/>
            <person name="Brummell D.A."/>
            <person name="Schwinn K.E."/>
            <person name="Catanach A."/>
            <person name="Fullerton C."/>
            <person name="Li D."/>
            <person name="Meiyalaghan S."/>
            <person name="Nieuwenhuizen N."/>
            <person name="Read N."/>
            <person name="Prakash R."/>
            <person name="Hunter D."/>
            <person name="Zhang H."/>
            <person name="McKenzie M."/>
            <person name="Knabel M."/>
            <person name="Harris A."/>
            <person name="Allan A.C."/>
            <person name="Gleave A."/>
            <person name="Chen A."/>
            <person name="Janssen B.J."/>
            <person name="Plunkett B."/>
            <person name="Ampomah-Dwamena C."/>
            <person name="Voogd C."/>
            <person name="Leif D."/>
            <person name="Lafferty D."/>
            <person name="Souleyre E.J.F."/>
            <person name="Varkonyi-Gasic E."/>
            <person name="Gambi F."/>
            <person name="Hanley J."/>
            <person name="Yao J.L."/>
            <person name="Cheung J."/>
            <person name="David K.M."/>
            <person name="Warren B."/>
            <person name="Marsh K."/>
            <person name="Snowden K.C."/>
            <person name="Lin-Wang K."/>
            <person name="Brian L."/>
            <person name="Martinez-Sanchez M."/>
            <person name="Wang M."/>
            <person name="Ileperuma N."/>
            <person name="Macnee N."/>
            <person name="Campin R."/>
            <person name="McAtee P."/>
            <person name="Drummond R.S.M."/>
            <person name="Espley R.V."/>
            <person name="Ireland H.S."/>
            <person name="Wu R."/>
            <person name="Atkinson R.G."/>
            <person name="Karunairetnam S."/>
            <person name="Bulley S."/>
            <person name="Chunkath S."/>
            <person name="Hanley Z."/>
            <person name="Storey R."/>
            <person name="Thrimawithana A.H."/>
            <person name="Thomson S."/>
            <person name="David C."/>
            <person name="Testolin R."/>
            <person name="Huang H."/>
            <person name="Hellens R.P."/>
            <person name="Schaffer R.J."/>
        </authorList>
    </citation>
    <scope>NUCLEOTIDE SEQUENCE [LARGE SCALE GENOMIC DNA]</scope>
    <source>
        <strain evidence="11">cv. Red5</strain>
    </source>
</reference>
<dbReference type="PANTHER" id="PTHR45968:SF5">
    <property type="entry name" value="PROTEIN HOTHEAD"/>
    <property type="match status" value="1"/>
</dbReference>
<feature type="domain" description="Glucose-methanol-choline oxidoreductase N-terminal" evidence="9">
    <location>
        <begin position="292"/>
        <end position="306"/>
    </location>
</feature>
<feature type="binding site" evidence="6">
    <location>
        <position position="135"/>
    </location>
    <ligand>
        <name>FAD</name>
        <dbReference type="ChEBI" id="CHEBI:57692"/>
    </ligand>
</feature>
<evidence type="ECO:0000256" key="3">
    <source>
        <dbReference type="ARBA" id="ARBA00022630"/>
    </source>
</evidence>
<dbReference type="Pfam" id="PF00732">
    <property type="entry name" value="GMC_oxred_N"/>
    <property type="match status" value="1"/>
</dbReference>
<dbReference type="EMBL" id="NKQK01000023">
    <property type="protein sequence ID" value="PSR96913.1"/>
    <property type="molecule type" value="Genomic_DNA"/>
</dbReference>
<evidence type="ECO:0000256" key="6">
    <source>
        <dbReference type="PIRSR" id="PIRSR000137-2"/>
    </source>
</evidence>
<organism evidence="10 11">
    <name type="scientific">Actinidia chinensis var. chinensis</name>
    <name type="common">Chinese soft-hair kiwi</name>
    <dbReference type="NCBI Taxonomy" id="1590841"/>
    <lineage>
        <taxon>Eukaryota</taxon>
        <taxon>Viridiplantae</taxon>
        <taxon>Streptophyta</taxon>
        <taxon>Embryophyta</taxon>
        <taxon>Tracheophyta</taxon>
        <taxon>Spermatophyta</taxon>
        <taxon>Magnoliopsida</taxon>
        <taxon>eudicotyledons</taxon>
        <taxon>Gunneridae</taxon>
        <taxon>Pentapetalae</taxon>
        <taxon>asterids</taxon>
        <taxon>Ericales</taxon>
        <taxon>Actinidiaceae</taxon>
        <taxon>Actinidia</taxon>
    </lineage>
</organism>
<feature type="signal peptide" evidence="8">
    <location>
        <begin position="1"/>
        <end position="28"/>
    </location>
</feature>
<dbReference type="OMA" id="PVPNCKH"/>
<comment type="cofactor">
    <cofactor evidence="1 6">
        <name>FAD</name>
        <dbReference type="ChEBI" id="CHEBI:57692"/>
    </cofactor>
</comment>
<comment type="caution">
    <text evidence="10">The sequence shown here is derived from an EMBL/GenBank/DDBJ whole genome shotgun (WGS) entry which is preliminary data.</text>
</comment>
<dbReference type="PROSITE" id="PS00624">
    <property type="entry name" value="GMC_OXRED_2"/>
    <property type="match status" value="1"/>
</dbReference>
<feature type="binding site" evidence="6">
    <location>
        <position position="248"/>
    </location>
    <ligand>
        <name>FAD</name>
        <dbReference type="ChEBI" id="CHEBI:57692"/>
    </ligand>
</feature>
<feature type="binding site" evidence="6">
    <location>
        <begin position="526"/>
        <end position="527"/>
    </location>
    <ligand>
        <name>FAD</name>
        <dbReference type="ChEBI" id="CHEBI:57692"/>
    </ligand>
</feature>
<evidence type="ECO:0000313" key="11">
    <source>
        <dbReference type="Proteomes" id="UP000241394"/>
    </source>
</evidence>
<protein>
    <submittedName>
        <fullName evidence="10">Protein HOTHEAD like</fullName>
    </submittedName>
</protein>
<dbReference type="Proteomes" id="UP000241394">
    <property type="component" value="Chromosome LG23"/>
</dbReference>
<evidence type="ECO:0000313" key="10">
    <source>
        <dbReference type="EMBL" id="PSR96913.1"/>
    </source>
</evidence>
<evidence type="ECO:0000256" key="5">
    <source>
        <dbReference type="ARBA" id="ARBA00022827"/>
    </source>
</evidence>
<dbReference type="GO" id="GO:0050660">
    <property type="term" value="F:flavin adenine dinucleotide binding"/>
    <property type="evidence" value="ECO:0007669"/>
    <property type="project" value="InterPro"/>
</dbReference>
<reference evidence="10 11" key="1">
    <citation type="submission" date="2017-07" db="EMBL/GenBank/DDBJ databases">
        <title>An improved, manually edited Actinidia chinensis var. chinensis (kiwifruit) genome highlights the challenges associated with draft genomes and gene prediction in plants.</title>
        <authorList>
            <person name="Pilkington S."/>
            <person name="Crowhurst R."/>
            <person name="Hilario E."/>
            <person name="Nardozza S."/>
            <person name="Fraser L."/>
            <person name="Peng Y."/>
            <person name="Gunaseelan K."/>
            <person name="Simpson R."/>
            <person name="Tahir J."/>
            <person name="Deroles S."/>
            <person name="Templeton K."/>
            <person name="Luo Z."/>
            <person name="Davy M."/>
            <person name="Cheng C."/>
            <person name="Mcneilage M."/>
            <person name="Scaglione D."/>
            <person name="Liu Y."/>
            <person name="Zhang Q."/>
            <person name="Datson P."/>
            <person name="De Silva N."/>
            <person name="Gardiner S."/>
            <person name="Bassett H."/>
            <person name="Chagne D."/>
            <person name="Mccallum J."/>
            <person name="Dzierzon H."/>
            <person name="Deng C."/>
            <person name="Wang Y.-Y."/>
            <person name="Barron N."/>
            <person name="Manako K."/>
            <person name="Bowen J."/>
            <person name="Foster T."/>
            <person name="Erridge Z."/>
            <person name="Tiffin H."/>
            <person name="Waite C."/>
            <person name="Davies K."/>
            <person name="Grierson E."/>
            <person name="Laing W."/>
            <person name="Kirk R."/>
            <person name="Chen X."/>
            <person name="Wood M."/>
            <person name="Montefiori M."/>
            <person name="Brummell D."/>
            <person name="Schwinn K."/>
            <person name="Catanach A."/>
            <person name="Fullerton C."/>
            <person name="Li D."/>
            <person name="Meiyalaghan S."/>
            <person name="Nieuwenhuizen N."/>
            <person name="Read N."/>
            <person name="Prakash R."/>
            <person name="Hunter D."/>
            <person name="Zhang H."/>
            <person name="Mckenzie M."/>
            <person name="Knabel M."/>
            <person name="Harris A."/>
            <person name="Allan A."/>
            <person name="Chen A."/>
            <person name="Janssen B."/>
            <person name="Plunkett B."/>
            <person name="Dwamena C."/>
            <person name="Voogd C."/>
            <person name="Leif D."/>
            <person name="Lafferty D."/>
            <person name="Souleyre E."/>
            <person name="Varkonyi-Gasic E."/>
            <person name="Gambi F."/>
            <person name="Hanley J."/>
            <person name="Yao J.-L."/>
            <person name="Cheung J."/>
            <person name="David K."/>
            <person name="Warren B."/>
            <person name="Marsh K."/>
            <person name="Snowden K."/>
            <person name="Lin-Wang K."/>
            <person name="Brian L."/>
            <person name="Martinez-Sanchez M."/>
            <person name="Wang M."/>
            <person name="Ileperuma N."/>
            <person name="Macnee N."/>
            <person name="Campin R."/>
            <person name="Mcatee P."/>
            <person name="Drummond R."/>
            <person name="Espley R."/>
            <person name="Ireland H."/>
            <person name="Wu R."/>
            <person name="Atkinson R."/>
            <person name="Karunairetnam S."/>
            <person name="Bulley S."/>
            <person name="Chunkath S."/>
            <person name="Hanley Z."/>
            <person name="Storey R."/>
            <person name="Thrimawithana A."/>
            <person name="Thomson S."/>
            <person name="David C."/>
            <person name="Testolin R."/>
        </authorList>
    </citation>
    <scope>NUCLEOTIDE SEQUENCE [LARGE SCALE GENOMIC DNA]</scope>
    <source>
        <strain evidence="11">cv. Red5</strain>
        <tissue evidence="10">Young leaf</tissue>
    </source>
</reference>
<dbReference type="Gramene" id="PSR96913">
    <property type="protein sequence ID" value="PSR96913"/>
    <property type="gene ID" value="CEY00_Acc26968"/>
</dbReference>
<dbReference type="Pfam" id="PF05199">
    <property type="entry name" value="GMC_oxred_C"/>
    <property type="match status" value="1"/>
</dbReference>
<name>A0A2R6PVC3_ACTCC</name>
<dbReference type="InParanoid" id="A0A2R6PVC3"/>
<feature type="binding site" evidence="6">
    <location>
        <begin position="566"/>
        <end position="567"/>
    </location>
    <ligand>
        <name>FAD</name>
        <dbReference type="ChEBI" id="CHEBI:57692"/>
    </ligand>
</feature>
<keyword evidence="3" id="KW-0285">Flavoprotein</keyword>
<evidence type="ECO:0000256" key="7">
    <source>
        <dbReference type="PIRSR" id="PIRSR000137-3"/>
    </source>
</evidence>
<comment type="similarity">
    <text evidence="2">Belongs to the GMC oxidoreductase family.</text>
</comment>
<evidence type="ECO:0000256" key="8">
    <source>
        <dbReference type="SAM" id="SignalP"/>
    </source>
</evidence>
<dbReference type="Gene3D" id="3.50.50.60">
    <property type="entry name" value="FAD/NAD(P)-binding domain"/>
    <property type="match status" value="1"/>
</dbReference>
<evidence type="ECO:0000259" key="9">
    <source>
        <dbReference type="PROSITE" id="PS00624"/>
    </source>
</evidence>
<sequence length="592" mass="64970">MALVLGREKVKLFLYVSLCLHALTFCQGKQTWEIKYPFIKPASSFATPSSILSKRGSDKAYDYIIVGGGTAGCPLATTLSHNFSVLLLERGGVPFGNLNVSYLKNFHISLADTSPNSAAQFFISTDGVINSRGRVLGGGTSINAGFYTRASTGYVKKAGWDVKLVNESYPWVEKQIVHRPNLAPWQAAVRDGLLEVGVSPFNGFTYDHLYGTKVGGTIFDRFGRRHTAAELLASANPEKLDVLVHATVQKIVFDTTGKKPRAVGVIFKDENDNKHRAFLAKRRGSEVIVSSGAMGSPQLLILSGIGPKSDLQKLNISVVLQNEFVGKGMSDNPLNSIFVPTNRPVDQSLIQTVGITKFGVYIEASSGFGQSQDSIRCNHGILSAEIGQLSTIPPKQRTQEAIQAYIKSKRELPYEAFKGGFILAKIARPISRGHLSLLNTDVDNNPSVTFNYFSHPLDLRRCVHGIRAVEKVVTSKHFTNFAQCDKHTLDRLLNLSVQANVNLIPKHTNDTGSLEQFCRDTVTTIWHFHGGCHMGKVVRHDYKVLGVHRLRVIDGSTFNESPGTNPQATVMMLGRYMGVKILRERLGRSAGV</sequence>
<dbReference type="InterPro" id="IPR051871">
    <property type="entry name" value="GMC_Oxidoreductase-Related"/>
</dbReference>
<feature type="chain" id="PRO_5015332284" evidence="8">
    <location>
        <begin position="29"/>
        <end position="592"/>
    </location>
</feature>
<dbReference type="AlphaFoldDB" id="A0A2R6PVC3"/>
<dbReference type="InterPro" id="IPR012132">
    <property type="entry name" value="GMC_OxRdtase"/>
</dbReference>
<keyword evidence="5 6" id="KW-0274">FAD</keyword>
<evidence type="ECO:0000256" key="1">
    <source>
        <dbReference type="ARBA" id="ARBA00001974"/>
    </source>
</evidence>
<dbReference type="STRING" id="1590841.A0A2R6PVC3"/>
<dbReference type="PANTHER" id="PTHR45968">
    <property type="entry name" value="OSJNBA0019K04.7 PROTEIN"/>
    <property type="match status" value="1"/>
</dbReference>
<dbReference type="InterPro" id="IPR000172">
    <property type="entry name" value="GMC_OxRdtase_N"/>
</dbReference>
<dbReference type="SUPFAM" id="SSF54373">
    <property type="entry name" value="FAD-linked reductases, C-terminal domain"/>
    <property type="match status" value="1"/>
</dbReference>
<feature type="binding site" evidence="6">
    <location>
        <position position="555"/>
    </location>
    <ligand>
        <name>FAD</name>
        <dbReference type="ChEBI" id="CHEBI:57692"/>
    </ligand>
</feature>
<evidence type="ECO:0000256" key="2">
    <source>
        <dbReference type="ARBA" id="ARBA00010790"/>
    </source>
</evidence>
<dbReference type="SUPFAM" id="SSF51905">
    <property type="entry name" value="FAD/NAD(P)-binding domain"/>
    <property type="match status" value="1"/>
</dbReference>
<keyword evidence="11" id="KW-1185">Reference proteome</keyword>
<dbReference type="Gene3D" id="3.30.410.40">
    <property type="match status" value="1"/>
</dbReference>
<keyword evidence="7" id="KW-1015">Disulfide bond</keyword>